<reference evidence="1" key="2">
    <citation type="journal article" date="2015" name="Fish Shellfish Immunol.">
        <title>Early steps in the European eel (Anguilla anguilla)-Vibrio vulnificus interaction in the gills: Role of the RtxA13 toxin.</title>
        <authorList>
            <person name="Callol A."/>
            <person name="Pajuelo D."/>
            <person name="Ebbesson L."/>
            <person name="Teles M."/>
            <person name="MacKenzie S."/>
            <person name="Amaro C."/>
        </authorList>
    </citation>
    <scope>NUCLEOTIDE SEQUENCE</scope>
</reference>
<organism evidence="1">
    <name type="scientific">Anguilla anguilla</name>
    <name type="common">European freshwater eel</name>
    <name type="synonym">Muraena anguilla</name>
    <dbReference type="NCBI Taxonomy" id="7936"/>
    <lineage>
        <taxon>Eukaryota</taxon>
        <taxon>Metazoa</taxon>
        <taxon>Chordata</taxon>
        <taxon>Craniata</taxon>
        <taxon>Vertebrata</taxon>
        <taxon>Euteleostomi</taxon>
        <taxon>Actinopterygii</taxon>
        <taxon>Neopterygii</taxon>
        <taxon>Teleostei</taxon>
        <taxon>Anguilliformes</taxon>
        <taxon>Anguillidae</taxon>
        <taxon>Anguilla</taxon>
    </lineage>
</organism>
<name>A0A0E9XAP4_ANGAN</name>
<reference evidence="1" key="1">
    <citation type="submission" date="2014-11" db="EMBL/GenBank/DDBJ databases">
        <authorList>
            <person name="Amaro Gonzalez C."/>
        </authorList>
    </citation>
    <scope>NUCLEOTIDE SEQUENCE</scope>
</reference>
<evidence type="ECO:0000313" key="1">
    <source>
        <dbReference type="EMBL" id="JAH98748.1"/>
    </source>
</evidence>
<accession>A0A0E9XAP4</accession>
<dbReference type="EMBL" id="GBXM01009829">
    <property type="protein sequence ID" value="JAH98748.1"/>
    <property type="molecule type" value="Transcribed_RNA"/>
</dbReference>
<dbReference type="AlphaFoldDB" id="A0A0E9XAP4"/>
<sequence>MQFFTKMEKNNENLISYKTKDPRIFLLNFFSLLFRRLSTPLFNLCTGKFIHNILSLKKDQSQSLQACIVIYMLACTHINTY</sequence>
<protein>
    <submittedName>
        <fullName evidence="1">Uncharacterized protein</fullName>
    </submittedName>
</protein>
<proteinExistence type="predicted"/>